<dbReference type="KEGG" id="paqt:E8L99_17485"/>
<dbReference type="AlphaFoldDB" id="A0A4D7QTV8"/>
<reference evidence="2 3" key="1">
    <citation type="submission" date="2019-04" db="EMBL/GenBank/DDBJ databases">
        <title>Phreatobacter aquaticus sp. nov.</title>
        <authorList>
            <person name="Choi A."/>
            <person name="Baek K."/>
        </authorList>
    </citation>
    <scope>NUCLEOTIDE SEQUENCE [LARGE SCALE GENOMIC DNA]</scope>
    <source>
        <strain evidence="2 3">NMCR1094</strain>
    </source>
</reference>
<gene>
    <name evidence="2" type="ORF">E8L99_17485</name>
</gene>
<keyword evidence="3" id="KW-1185">Reference proteome</keyword>
<feature type="chain" id="PRO_5021008166" evidence="1">
    <location>
        <begin position="23"/>
        <end position="166"/>
    </location>
</feature>
<organism evidence="2 3">
    <name type="scientific">Phreatobacter aquaticus</name>
    <dbReference type="NCBI Taxonomy" id="2570229"/>
    <lineage>
        <taxon>Bacteria</taxon>
        <taxon>Pseudomonadati</taxon>
        <taxon>Pseudomonadota</taxon>
        <taxon>Alphaproteobacteria</taxon>
        <taxon>Hyphomicrobiales</taxon>
        <taxon>Phreatobacteraceae</taxon>
        <taxon>Phreatobacter</taxon>
    </lineage>
</organism>
<dbReference type="EMBL" id="CP039865">
    <property type="protein sequence ID" value="QCK87422.1"/>
    <property type="molecule type" value="Genomic_DNA"/>
</dbReference>
<name>A0A4D7QTV8_9HYPH</name>
<feature type="signal peptide" evidence="1">
    <location>
        <begin position="1"/>
        <end position="22"/>
    </location>
</feature>
<dbReference type="OrthoDB" id="8159751at2"/>
<protein>
    <submittedName>
        <fullName evidence="2">Uncharacterized protein</fullName>
    </submittedName>
</protein>
<accession>A0A4D7QTV8</accession>
<dbReference type="Proteomes" id="UP000298588">
    <property type="component" value="Chromosome"/>
</dbReference>
<dbReference type="RefSeq" id="WP_137100751.1">
    <property type="nucleotide sequence ID" value="NZ_CP039865.1"/>
</dbReference>
<sequence>MNGAGRNLLPIVSLCVAGMSFAAAGYQSYSHHRNLEIVQRNVIRAEFLRTCREIIEAYFAVKMRAYAMNEAVIAQGRGPDVVDPLIQREVEGQVFKFGALGTFLANFREDGSIRERYTQLSWKLLAIVRESYKQPRVTFDQAYAEADTLFGDMNEDCARTARLSIL</sequence>
<evidence type="ECO:0000256" key="1">
    <source>
        <dbReference type="SAM" id="SignalP"/>
    </source>
</evidence>
<keyword evidence="1" id="KW-0732">Signal</keyword>
<proteinExistence type="predicted"/>
<evidence type="ECO:0000313" key="3">
    <source>
        <dbReference type="Proteomes" id="UP000298588"/>
    </source>
</evidence>
<evidence type="ECO:0000313" key="2">
    <source>
        <dbReference type="EMBL" id="QCK87422.1"/>
    </source>
</evidence>